<gene>
    <name evidence="1" type="ORF">S12H4_07853</name>
</gene>
<proteinExistence type="predicted"/>
<dbReference type="InterPro" id="IPR011047">
    <property type="entry name" value="Quinoprotein_ADH-like_sf"/>
</dbReference>
<accession>X1S1T9</accession>
<dbReference type="SUPFAM" id="SSF50998">
    <property type="entry name" value="Quinoprotein alcohol dehydrogenase-like"/>
    <property type="match status" value="1"/>
</dbReference>
<feature type="non-terminal residue" evidence="1">
    <location>
        <position position="140"/>
    </location>
</feature>
<sequence length="140" mass="15138">MNLRISAAIVISLVALNSVVAEDWPQFHGPRRDNRSAETGLLKRWPKGGPGLLWKTQELGQGFASVAIADGMIYTTGNIGADTVIIAMELSGKKLWQQKNGPAYKRSHPGTRSTPTVVRGKLYNLNGDGDLICIHAKTGE</sequence>
<dbReference type="EMBL" id="BARW01002961">
    <property type="protein sequence ID" value="GAI61764.1"/>
    <property type="molecule type" value="Genomic_DNA"/>
</dbReference>
<dbReference type="InterPro" id="IPR015943">
    <property type="entry name" value="WD40/YVTN_repeat-like_dom_sf"/>
</dbReference>
<evidence type="ECO:0000313" key="1">
    <source>
        <dbReference type="EMBL" id="GAI61764.1"/>
    </source>
</evidence>
<protein>
    <recommendedName>
        <fullName evidence="2">Polyvinylalcohol dehydrogenase</fullName>
    </recommendedName>
</protein>
<dbReference type="Gene3D" id="2.130.10.10">
    <property type="entry name" value="YVTN repeat-like/Quinoprotein amine dehydrogenase"/>
    <property type="match status" value="1"/>
</dbReference>
<dbReference type="AlphaFoldDB" id="X1S1T9"/>
<evidence type="ECO:0008006" key="2">
    <source>
        <dbReference type="Google" id="ProtNLM"/>
    </source>
</evidence>
<dbReference type="PANTHER" id="PTHR34512:SF30">
    <property type="entry name" value="OUTER MEMBRANE PROTEIN ASSEMBLY FACTOR BAMB"/>
    <property type="match status" value="1"/>
</dbReference>
<comment type="caution">
    <text evidence="1">The sequence shown here is derived from an EMBL/GenBank/DDBJ whole genome shotgun (WGS) entry which is preliminary data.</text>
</comment>
<reference evidence="1" key="1">
    <citation type="journal article" date="2014" name="Front. Microbiol.">
        <title>High frequency of phylogenetically diverse reductive dehalogenase-homologous genes in deep subseafloor sedimentary metagenomes.</title>
        <authorList>
            <person name="Kawai M."/>
            <person name="Futagami T."/>
            <person name="Toyoda A."/>
            <person name="Takaki Y."/>
            <person name="Nishi S."/>
            <person name="Hori S."/>
            <person name="Arai W."/>
            <person name="Tsubouchi T."/>
            <person name="Morono Y."/>
            <person name="Uchiyama I."/>
            <person name="Ito T."/>
            <person name="Fujiyama A."/>
            <person name="Inagaki F."/>
            <person name="Takami H."/>
        </authorList>
    </citation>
    <scope>NUCLEOTIDE SEQUENCE</scope>
    <source>
        <strain evidence="1">Expedition CK06-06</strain>
    </source>
</reference>
<organism evidence="1">
    <name type="scientific">marine sediment metagenome</name>
    <dbReference type="NCBI Taxonomy" id="412755"/>
    <lineage>
        <taxon>unclassified sequences</taxon>
        <taxon>metagenomes</taxon>
        <taxon>ecological metagenomes</taxon>
    </lineage>
</organism>
<dbReference type="PANTHER" id="PTHR34512">
    <property type="entry name" value="CELL SURFACE PROTEIN"/>
    <property type="match status" value="1"/>
</dbReference>
<name>X1S1T9_9ZZZZ</name>